<dbReference type="InterPro" id="IPR003841">
    <property type="entry name" value="Na/Pi_transpt"/>
</dbReference>
<feature type="transmembrane region" description="Helical" evidence="7">
    <location>
        <begin position="87"/>
        <end position="106"/>
    </location>
</feature>
<dbReference type="PANTHER" id="PTHR10010:SF46">
    <property type="entry name" value="SODIUM-DEPENDENT PHOSPHATE TRANSPORT PROTEIN 2B"/>
    <property type="match status" value="1"/>
</dbReference>
<dbReference type="Pfam" id="PF01895">
    <property type="entry name" value="PhoU"/>
    <property type="match status" value="1"/>
</dbReference>
<keyword evidence="6" id="KW-0175">Coiled coil</keyword>
<dbReference type="Proteomes" id="UP001610063">
    <property type="component" value="Unassembled WGS sequence"/>
</dbReference>
<keyword evidence="3 7" id="KW-0812">Transmembrane</keyword>
<evidence type="ECO:0000259" key="8">
    <source>
        <dbReference type="Pfam" id="PF01895"/>
    </source>
</evidence>
<dbReference type="EMBL" id="JBIPKE010000019">
    <property type="protein sequence ID" value="MFH6984964.1"/>
    <property type="molecule type" value="Genomic_DNA"/>
</dbReference>
<protein>
    <submittedName>
        <fullName evidence="9">Na/Pi cotransporter family protein</fullName>
    </submittedName>
</protein>
<dbReference type="SUPFAM" id="SSF109755">
    <property type="entry name" value="PhoU-like"/>
    <property type="match status" value="1"/>
</dbReference>
<name>A0ABW7NEP8_9BACT</name>
<organism evidence="9 10">
    <name type="scientific">Marinoscillum luteum</name>
    <dbReference type="NCBI Taxonomy" id="861051"/>
    <lineage>
        <taxon>Bacteria</taxon>
        <taxon>Pseudomonadati</taxon>
        <taxon>Bacteroidota</taxon>
        <taxon>Cytophagia</taxon>
        <taxon>Cytophagales</taxon>
        <taxon>Reichenbachiellaceae</taxon>
        <taxon>Marinoscillum</taxon>
    </lineage>
</organism>
<dbReference type="InterPro" id="IPR004633">
    <property type="entry name" value="NaPi_cotrn-rel/YqeW-like"/>
</dbReference>
<dbReference type="PANTHER" id="PTHR10010">
    <property type="entry name" value="SOLUTE CARRIER FAMILY 34 SODIUM PHOSPHATE , MEMBER 2-RELATED"/>
    <property type="match status" value="1"/>
</dbReference>
<dbReference type="Gene3D" id="1.20.58.220">
    <property type="entry name" value="Phosphate transport system protein phou homolog 2, domain 2"/>
    <property type="match status" value="1"/>
</dbReference>
<keyword evidence="10" id="KW-1185">Reference proteome</keyword>
<reference evidence="9 10" key="1">
    <citation type="journal article" date="2013" name="Int. J. Syst. Evol. Microbiol.">
        <title>Marinoscillum luteum sp. nov., isolated from marine sediment.</title>
        <authorList>
            <person name="Cha I.T."/>
            <person name="Park S.J."/>
            <person name="Kim S.J."/>
            <person name="Kim J.G."/>
            <person name="Jung M.Y."/>
            <person name="Shin K.S."/>
            <person name="Kwon K.K."/>
            <person name="Yang S.H."/>
            <person name="Seo Y.S."/>
            <person name="Rhee S.K."/>
        </authorList>
    </citation>
    <scope>NUCLEOTIDE SEQUENCE [LARGE SCALE GENOMIC DNA]</scope>
    <source>
        <strain evidence="9 10">KCTC 23939</strain>
    </source>
</reference>
<keyword evidence="4 7" id="KW-1133">Transmembrane helix</keyword>
<comment type="caution">
    <text evidence="9">The sequence shown here is derived from an EMBL/GenBank/DDBJ whole genome shotgun (WGS) entry which is preliminary data.</text>
</comment>
<proteinExistence type="predicted"/>
<feature type="coiled-coil region" evidence="6">
    <location>
        <begin position="389"/>
        <end position="416"/>
    </location>
</feature>
<evidence type="ECO:0000256" key="1">
    <source>
        <dbReference type="ARBA" id="ARBA00004651"/>
    </source>
</evidence>
<dbReference type="Pfam" id="PF02690">
    <property type="entry name" value="Na_Pi_cotrans"/>
    <property type="match status" value="2"/>
</dbReference>
<evidence type="ECO:0000256" key="3">
    <source>
        <dbReference type="ARBA" id="ARBA00022692"/>
    </source>
</evidence>
<feature type="transmembrane region" description="Helical" evidence="7">
    <location>
        <begin position="113"/>
        <end position="131"/>
    </location>
</feature>
<keyword evidence="5 7" id="KW-0472">Membrane</keyword>
<feature type="transmembrane region" description="Helical" evidence="7">
    <location>
        <begin position="51"/>
        <end position="75"/>
    </location>
</feature>
<accession>A0ABW7NEP8</accession>
<evidence type="ECO:0000313" key="10">
    <source>
        <dbReference type="Proteomes" id="UP001610063"/>
    </source>
</evidence>
<evidence type="ECO:0000313" key="9">
    <source>
        <dbReference type="EMBL" id="MFH6984964.1"/>
    </source>
</evidence>
<dbReference type="NCBIfam" id="NF037997">
    <property type="entry name" value="Na_Pi_symport"/>
    <property type="match status" value="1"/>
</dbReference>
<evidence type="ECO:0000256" key="2">
    <source>
        <dbReference type="ARBA" id="ARBA00022475"/>
    </source>
</evidence>
<dbReference type="InterPro" id="IPR038078">
    <property type="entry name" value="PhoU-like_sf"/>
</dbReference>
<sequence length="574" mass="63249">MEFGLMDGLNLLGSLAFFIYGMKIMSEAIQRVAGSKMRQILNSMTSNRFKGVLTGFLITGLVQSSSATTVLVVSFVNAGLLSLVESIGVIMGANIGTTVTAWLISIVGFKVKISAYALVIIGLAFPLLFFSKDRIKSWGEVFIGFSLLFLGLAYLKDAVPDLKSNPEILAFLSQYSDLGFLSIILFVGIGTLLTVIVQSSSAAMALTLVMANNGWIPLELAAAMVLGENIGTTITANLAAIVGNVHAKRAAFAHFIFNVFGVTWIILVMGPFLGLISSYMLYQTGLSPETNPESVPIALSLFHTCFNVLNTIFLLGFVKSIAKICTRVIKPKGDDADEFRLEYIGTGLLNTAELSLEEAQKETVAFGKVIVKMSNTAKDLLSEPKEKKQKKLIKKMRKFEEITDQLEEEISKYLARVSDGSLSSATSTRVVSLLSIINDMERIGDVFFQMSKDFENKQNDKVGFTKKQKANLFEMFALVDEAIHNMVANLSSNYSHVTLDKALELELAIDSFRNKLRKEHIHQMESKKYDIQVGALYKDLFQSMEKVGDHVINVSEAITGESERSLKRQEEFVN</sequence>
<comment type="subcellular location">
    <subcellularLocation>
        <location evidence="1">Cell membrane</location>
        <topology evidence="1">Multi-pass membrane protein</topology>
    </subcellularLocation>
</comment>
<dbReference type="NCBIfam" id="TIGR00704">
    <property type="entry name" value="NaPi_cotrn_rel"/>
    <property type="match status" value="1"/>
</dbReference>
<feature type="domain" description="PhoU" evidence="8">
    <location>
        <begin position="370"/>
        <end position="446"/>
    </location>
</feature>
<feature type="transmembrane region" description="Helical" evidence="7">
    <location>
        <begin position="297"/>
        <end position="318"/>
    </location>
</feature>
<evidence type="ECO:0000256" key="5">
    <source>
        <dbReference type="ARBA" id="ARBA00023136"/>
    </source>
</evidence>
<feature type="transmembrane region" description="Helical" evidence="7">
    <location>
        <begin position="175"/>
        <end position="200"/>
    </location>
</feature>
<keyword evidence="2" id="KW-1003">Cell membrane</keyword>
<gene>
    <name evidence="9" type="ORF">ACHKAR_16025</name>
</gene>
<feature type="transmembrane region" description="Helical" evidence="7">
    <location>
        <begin position="255"/>
        <end position="277"/>
    </location>
</feature>
<feature type="transmembrane region" description="Helical" evidence="7">
    <location>
        <begin position="137"/>
        <end position="155"/>
    </location>
</feature>
<evidence type="ECO:0000256" key="7">
    <source>
        <dbReference type="SAM" id="Phobius"/>
    </source>
</evidence>
<dbReference type="InterPro" id="IPR026022">
    <property type="entry name" value="PhoU_dom"/>
</dbReference>
<evidence type="ECO:0000256" key="4">
    <source>
        <dbReference type="ARBA" id="ARBA00022989"/>
    </source>
</evidence>
<evidence type="ECO:0000256" key="6">
    <source>
        <dbReference type="SAM" id="Coils"/>
    </source>
</evidence>
<dbReference type="RefSeq" id="WP_159583174.1">
    <property type="nucleotide sequence ID" value="NZ_JBIPKE010000019.1"/>
</dbReference>